<sequence>MVIFETPCVEISYVFQVSCLFIKWLSKPDTASFIEAHGAALQFSIDNPVVRSYCTDLTSIGSLTREQESWLSLEYYQKSYNKLKKDFFVAVIFSEEHFKAVVTNYQIPSALSPHPYVYFNYFTDQQEALHWLESIEKGQDLAFLSTVS</sequence>
<accession>A0A3D8LHK3</accession>
<comment type="caution">
    <text evidence="1">The sequence shown here is derived from an EMBL/GenBank/DDBJ whole genome shotgun (WGS) entry which is preliminary data.</text>
</comment>
<proteinExistence type="predicted"/>
<name>A0A3D8LHK3_9BACT</name>
<evidence type="ECO:0000313" key="1">
    <source>
        <dbReference type="EMBL" id="RDV16921.1"/>
    </source>
</evidence>
<keyword evidence="2" id="KW-1185">Reference proteome</keyword>
<evidence type="ECO:0008006" key="3">
    <source>
        <dbReference type="Google" id="ProtNLM"/>
    </source>
</evidence>
<dbReference type="EMBL" id="QRGR01000002">
    <property type="protein sequence ID" value="RDV16921.1"/>
    <property type="molecule type" value="Genomic_DNA"/>
</dbReference>
<dbReference type="AlphaFoldDB" id="A0A3D8LHK3"/>
<gene>
    <name evidence="1" type="ORF">DXT99_02110</name>
</gene>
<reference evidence="2" key="1">
    <citation type="submission" date="2018-08" db="EMBL/GenBank/DDBJ databases">
        <authorList>
            <person name="Liu Z.-W."/>
            <person name="Du Z.-J."/>
        </authorList>
    </citation>
    <scope>NUCLEOTIDE SEQUENCE [LARGE SCALE GENOMIC DNA]</scope>
    <source>
        <strain evidence="2">H4X</strain>
    </source>
</reference>
<protein>
    <recommendedName>
        <fullName evidence="3">STAS/SEC14 domain-containing protein</fullName>
    </recommendedName>
</protein>
<evidence type="ECO:0000313" key="2">
    <source>
        <dbReference type="Proteomes" id="UP000256708"/>
    </source>
</evidence>
<dbReference type="Proteomes" id="UP000256708">
    <property type="component" value="Unassembled WGS sequence"/>
</dbReference>
<organism evidence="1 2">
    <name type="scientific">Pontibacter diazotrophicus</name>
    <dbReference type="NCBI Taxonomy" id="1400979"/>
    <lineage>
        <taxon>Bacteria</taxon>
        <taxon>Pseudomonadati</taxon>
        <taxon>Bacteroidota</taxon>
        <taxon>Cytophagia</taxon>
        <taxon>Cytophagales</taxon>
        <taxon>Hymenobacteraceae</taxon>
        <taxon>Pontibacter</taxon>
    </lineage>
</organism>